<sequence>MSAVMKLKALQGHLQDLSGFEKPKVQLEQYETPPHIAAVALYTVQTQFEALEGKLVLDAGCGPGALAVGAALLGAGAVAALDLDGDALAVLRDNLDDFEVASVDPVQCDFLGADAMRWENYFDTVIMNPPFGTKNNSGIDMKFLRMGLDLSCDSVYSLHKSSTRLHIQKKVKEWGVKGSVIAELRYDLPATYKFHKQQSRDIAVDLWRVHHIIAKLDVLCQLNRPGVVDGNGGATHVVLPRVRAALSASAGGLLTSKGATDLRSVSRDVYVDDTTVRAVRPDPLKQTGRQPLFDFIVVRDASLQIRNLDTVDDGREAFSLDEG</sequence>
<evidence type="ECO:0000313" key="1">
    <source>
        <dbReference type="EMBL" id="KAI8434734.1"/>
    </source>
</evidence>
<reference evidence="1 2" key="1">
    <citation type="journal article" date="2022" name="Genome Biol. Evol.">
        <title>The Spruce Budworm Genome: Reconstructing the Evolutionary History of Antifreeze Proteins.</title>
        <authorList>
            <person name="Beliveau C."/>
            <person name="Gagne P."/>
            <person name="Picq S."/>
            <person name="Vernygora O."/>
            <person name="Keeling C.I."/>
            <person name="Pinkney K."/>
            <person name="Doucet D."/>
            <person name="Wen F."/>
            <person name="Johnston J.S."/>
            <person name="Maaroufi H."/>
            <person name="Boyle B."/>
            <person name="Laroche J."/>
            <person name="Dewar K."/>
            <person name="Juretic N."/>
            <person name="Blackburn G."/>
            <person name="Nisole A."/>
            <person name="Brunet B."/>
            <person name="Brandao M."/>
            <person name="Lumley L."/>
            <person name="Duan J."/>
            <person name="Quan G."/>
            <person name="Lucarotti C.J."/>
            <person name="Roe A.D."/>
            <person name="Sperling F.A.H."/>
            <person name="Levesque R.C."/>
            <person name="Cusson M."/>
        </authorList>
    </citation>
    <scope>NUCLEOTIDE SEQUENCE [LARGE SCALE GENOMIC DNA]</scope>
    <source>
        <strain evidence="1">Glfc:IPQL:Cfum</strain>
    </source>
</reference>
<keyword evidence="2" id="KW-1185">Reference proteome</keyword>
<evidence type="ECO:0000313" key="2">
    <source>
        <dbReference type="Proteomes" id="UP001064048"/>
    </source>
</evidence>
<dbReference type="Proteomes" id="UP001064048">
    <property type="component" value="Chromosome 5"/>
</dbReference>
<comment type="caution">
    <text evidence="1">The sequence shown here is derived from an EMBL/GenBank/DDBJ whole genome shotgun (WGS) entry which is preliminary data.</text>
</comment>
<accession>A0ACC0KE17</accession>
<gene>
    <name evidence="1" type="ORF">MSG28_003255</name>
</gene>
<name>A0ACC0KE17_CHOFU</name>
<organism evidence="1 2">
    <name type="scientific">Choristoneura fumiferana</name>
    <name type="common">Spruce budworm moth</name>
    <name type="synonym">Archips fumiferana</name>
    <dbReference type="NCBI Taxonomy" id="7141"/>
    <lineage>
        <taxon>Eukaryota</taxon>
        <taxon>Metazoa</taxon>
        <taxon>Ecdysozoa</taxon>
        <taxon>Arthropoda</taxon>
        <taxon>Hexapoda</taxon>
        <taxon>Insecta</taxon>
        <taxon>Pterygota</taxon>
        <taxon>Neoptera</taxon>
        <taxon>Endopterygota</taxon>
        <taxon>Lepidoptera</taxon>
        <taxon>Glossata</taxon>
        <taxon>Ditrysia</taxon>
        <taxon>Tortricoidea</taxon>
        <taxon>Tortricidae</taxon>
        <taxon>Tortricinae</taxon>
        <taxon>Choristoneura</taxon>
    </lineage>
</organism>
<dbReference type="EMBL" id="CM046105">
    <property type="protein sequence ID" value="KAI8434734.1"/>
    <property type="molecule type" value="Genomic_DNA"/>
</dbReference>
<protein>
    <submittedName>
        <fullName evidence="1">Uncharacterized protein</fullName>
    </submittedName>
</protein>
<proteinExistence type="predicted"/>